<dbReference type="CDD" id="cd00082">
    <property type="entry name" value="HisKA"/>
    <property type="match status" value="1"/>
</dbReference>
<keyword evidence="9" id="KW-1133">Transmembrane helix</keyword>
<comment type="subcellular location">
    <subcellularLocation>
        <location evidence="2">Membrane</location>
    </subcellularLocation>
</comment>
<feature type="transmembrane region" description="Helical" evidence="9">
    <location>
        <begin position="165"/>
        <end position="190"/>
    </location>
</feature>
<dbReference type="SMART" id="SM00388">
    <property type="entry name" value="HisKA"/>
    <property type="match status" value="1"/>
</dbReference>
<feature type="domain" description="Histidine kinase" evidence="10">
    <location>
        <begin position="211"/>
        <end position="421"/>
    </location>
</feature>
<organism evidence="11 12">
    <name type="scientific">Mediterraneibacter gnavus</name>
    <name type="common">Ruminococcus gnavus</name>
    <dbReference type="NCBI Taxonomy" id="33038"/>
    <lineage>
        <taxon>Bacteria</taxon>
        <taxon>Bacillati</taxon>
        <taxon>Bacillota</taxon>
        <taxon>Clostridia</taxon>
        <taxon>Lachnospirales</taxon>
        <taxon>Lachnospiraceae</taxon>
        <taxon>Mediterraneibacter</taxon>
    </lineage>
</organism>
<dbReference type="GO" id="GO:0005886">
    <property type="term" value="C:plasma membrane"/>
    <property type="evidence" value="ECO:0007669"/>
    <property type="project" value="TreeGrafter"/>
</dbReference>
<comment type="caution">
    <text evidence="11">The sequence shown here is derived from an EMBL/GenBank/DDBJ whole genome shotgun (WGS) entry which is preliminary data.</text>
</comment>
<sequence>MMKRLRFKFIAVAMLSVFVVLLVLLGTVNLLNYQKVTQDADHTLGILAENEGRFPDSDIHKEENLPKQKQQMPKPHEENREMSPELPYESRYFSVTLKEDGTALHTDTGRIAAVNSKKAQTYAKKAADSSKEKGFLSYYRYKKTEIEDGKTMIIFLDCSRSLATFGSFLVTSIWVSCLGLTAVFLLTVLFSRKVVRPFAENYEKQKRFITDAGHEIKTPLTIIDADLSILEMEYGENEWSEDIQKQTLRLKNLTNDLIYLSKMEEDSPAIHKSDFPISEVAQEMTQSFQGPAKIQNKTLECRIEPMLSFCGDTGSIQRLFSILLDNALKYSPENGRIFFQMEKKGKNIVICVTNPAENLDSEKLPFLFDRFYRMDQSRNSGTGGHGIGLSIAKAIVLAHRGKIAASSQDGKSLTVTVTFPQ</sequence>
<evidence type="ECO:0000313" key="12">
    <source>
        <dbReference type="Proteomes" id="UP000234849"/>
    </source>
</evidence>
<dbReference type="PRINTS" id="PR00344">
    <property type="entry name" value="BCTRLSENSOR"/>
</dbReference>
<dbReference type="InterPro" id="IPR050351">
    <property type="entry name" value="BphY/WalK/GraS-like"/>
</dbReference>
<dbReference type="RefSeq" id="WP_101879629.1">
    <property type="nucleotide sequence ID" value="NZ_NIHM01000009.1"/>
</dbReference>
<evidence type="ECO:0000256" key="7">
    <source>
        <dbReference type="ARBA" id="ARBA00023012"/>
    </source>
</evidence>
<dbReference type="Proteomes" id="UP000234849">
    <property type="component" value="Unassembled WGS sequence"/>
</dbReference>
<evidence type="ECO:0000256" key="5">
    <source>
        <dbReference type="ARBA" id="ARBA00022679"/>
    </source>
</evidence>
<evidence type="ECO:0000259" key="10">
    <source>
        <dbReference type="PROSITE" id="PS50109"/>
    </source>
</evidence>
<gene>
    <name evidence="11" type="ORF">CDL18_07905</name>
</gene>
<evidence type="ECO:0000256" key="3">
    <source>
        <dbReference type="ARBA" id="ARBA00012438"/>
    </source>
</evidence>
<dbReference type="InterPro" id="IPR004358">
    <property type="entry name" value="Sig_transdc_His_kin-like_C"/>
</dbReference>
<keyword evidence="5" id="KW-0808">Transferase</keyword>
<evidence type="ECO:0000256" key="2">
    <source>
        <dbReference type="ARBA" id="ARBA00004370"/>
    </source>
</evidence>
<evidence type="ECO:0000313" key="11">
    <source>
        <dbReference type="EMBL" id="PLT55219.1"/>
    </source>
</evidence>
<name>A0A2N5NI82_MEDGN</name>
<evidence type="ECO:0000256" key="9">
    <source>
        <dbReference type="SAM" id="Phobius"/>
    </source>
</evidence>
<proteinExistence type="predicted"/>
<dbReference type="PANTHER" id="PTHR45453">
    <property type="entry name" value="PHOSPHATE REGULON SENSOR PROTEIN PHOR"/>
    <property type="match status" value="1"/>
</dbReference>
<dbReference type="GO" id="GO:0004721">
    <property type="term" value="F:phosphoprotein phosphatase activity"/>
    <property type="evidence" value="ECO:0007669"/>
    <property type="project" value="TreeGrafter"/>
</dbReference>
<dbReference type="SUPFAM" id="SSF55874">
    <property type="entry name" value="ATPase domain of HSP90 chaperone/DNA topoisomerase II/histidine kinase"/>
    <property type="match status" value="1"/>
</dbReference>
<dbReference type="GO" id="GO:0016036">
    <property type="term" value="P:cellular response to phosphate starvation"/>
    <property type="evidence" value="ECO:0007669"/>
    <property type="project" value="TreeGrafter"/>
</dbReference>
<reference evidence="11 12" key="1">
    <citation type="journal article" date="2017" name="Genome Med.">
        <title>A novel Ruminococcus gnavus clade enriched in inflammatory bowel disease patients.</title>
        <authorList>
            <person name="Hall A.B."/>
            <person name="Yassour M."/>
            <person name="Sauk J."/>
            <person name="Garner A."/>
            <person name="Jiang X."/>
            <person name="Arthur T."/>
            <person name="Lagoudas G.K."/>
            <person name="Vatanen T."/>
            <person name="Fornelos N."/>
            <person name="Wilson R."/>
            <person name="Bertha M."/>
            <person name="Cohen M."/>
            <person name="Garber J."/>
            <person name="Khalili H."/>
            <person name="Gevers D."/>
            <person name="Ananthakrishnan A.N."/>
            <person name="Kugathasan S."/>
            <person name="Lander E.S."/>
            <person name="Blainey P."/>
            <person name="Vlamakis H."/>
            <person name="Xavier R.J."/>
            <person name="Huttenhower C."/>
        </authorList>
    </citation>
    <scope>NUCLEOTIDE SEQUENCE [LARGE SCALE GENOMIC DNA]</scope>
    <source>
        <strain evidence="11 12">RJX1118</strain>
    </source>
</reference>
<dbReference type="GO" id="GO:0000155">
    <property type="term" value="F:phosphorelay sensor kinase activity"/>
    <property type="evidence" value="ECO:0007669"/>
    <property type="project" value="InterPro"/>
</dbReference>
<feature type="compositionally biased region" description="Basic and acidic residues" evidence="8">
    <location>
        <begin position="54"/>
        <end position="66"/>
    </location>
</feature>
<dbReference type="Pfam" id="PF02518">
    <property type="entry name" value="HATPase_c"/>
    <property type="match status" value="1"/>
</dbReference>
<dbReference type="InterPro" id="IPR003594">
    <property type="entry name" value="HATPase_dom"/>
</dbReference>
<feature type="region of interest" description="Disordered" evidence="8">
    <location>
        <begin position="54"/>
        <end position="83"/>
    </location>
</feature>
<dbReference type="SMART" id="SM00387">
    <property type="entry name" value="HATPase_c"/>
    <property type="match status" value="1"/>
</dbReference>
<dbReference type="FunFam" id="3.30.565.10:FF:000006">
    <property type="entry name" value="Sensor histidine kinase WalK"/>
    <property type="match status" value="1"/>
</dbReference>
<comment type="catalytic activity">
    <reaction evidence="1">
        <text>ATP + protein L-histidine = ADP + protein N-phospho-L-histidine.</text>
        <dbReference type="EC" id="2.7.13.3"/>
    </reaction>
</comment>
<dbReference type="PANTHER" id="PTHR45453:SF1">
    <property type="entry name" value="PHOSPHATE REGULON SENSOR PROTEIN PHOR"/>
    <property type="match status" value="1"/>
</dbReference>
<dbReference type="Pfam" id="PF00512">
    <property type="entry name" value="HisKA"/>
    <property type="match status" value="1"/>
</dbReference>
<keyword evidence="7" id="KW-0902">Two-component regulatory system</keyword>
<evidence type="ECO:0000256" key="6">
    <source>
        <dbReference type="ARBA" id="ARBA00022777"/>
    </source>
</evidence>
<dbReference type="AlphaFoldDB" id="A0A2N5NI82"/>
<dbReference type="InterPro" id="IPR036890">
    <property type="entry name" value="HATPase_C_sf"/>
</dbReference>
<keyword evidence="6 11" id="KW-0418">Kinase</keyword>
<keyword evidence="4" id="KW-0597">Phosphoprotein</keyword>
<dbReference type="EMBL" id="NIHM01000009">
    <property type="protein sequence ID" value="PLT55219.1"/>
    <property type="molecule type" value="Genomic_DNA"/>
</dbReference>
<dbReference type="SUPFAM" id="SSF47384">
    <property type="entry name" value="Homodimeric domain of signal transducing histidine kinase"/>
    <property type="match status" value="1"/>
</dbReference>
<keyword evidence="9" id="KW-0472">Membrane</keyword>
<dbReference type="Gene3D" id="1.10.287.130">
    <property type="match status" value="1"/>
</dbReference>
<keyword evidence="9" id="KW-0812">Transmembrane</keyword>
<dbReference type="EC" id="2.7.13.3" evidence="3"/>
<protein>
    <recommendedName>
        <fullName evidence="3">histidine kinase</fullName>
        <ecNumber evidence="3">2.7.13.3</ecNumber>
    </recommendedName>
</protein>
<evidence type="ECO:0000256" key="8">
    <source>
        <dbReference type="SAM" id="MobiDB-lite"/>
    </source>
</evidence>
<feature type="compositionally biased region" description="Basic and acidic residues" evidence="8">
    <location>
        <begin position="74"/>
        <end position="83"/>
    </location>
</feature>
<dbReference type="PROSITE" id="PS50109">
    <property type="entry name" value="HIS_KIN"/>
    <property type="match status" value="1"/>
</dbReference>
<accession>A0A2N5NI82</accession>
<dbReference type="Gene3D" id="3.30.565.10">
    <property type="entry name" value="Histidine kinase-like ATPase, C-terminal domain"/>
    <property type="match status" value="1"/>
</dbReference>
<dbReference type="InterPro" id="IPR036097">
    <property type="entry name" value="HisK_dim/P_sf"/>
</dbReference>
<evidence type="ECO:0000256" key="1">
    <source>
        <dbReference type="ARBA" id="ARBA00000085"/>
    </source>
</evidence>
<dbReference type="InterPro" id="IPR003661">
    <property type="entry name" value="HisK_dim/P_dom"/>
</dbReference>
<evidence type="ECO:0000256" key="4">
    <source>
        <dbReference type="ARBA" id="ARBA00022553"/>
    </source>
</evidence>
<dbReference type="InterPro" id="IPR005467">
    <property type="entry name" value="His_kinase_dom"/>
</dbReference>